<evidence type="ECO:0000313" key="4">
    <source>
        <dbReference type="RefSeq" id="XP_011311402.1"/>
    </source>
</evidence>
<dbReference type="Proteomes" id="UP000694866">
    <property type="component" value="Unplaced"/>
</dbReference>
<feature type="signal peptide" evidence="1">
    <location>
        <begin position="1"/>
        <end position="28"/>
    </location>
</feature>
<dbReference type="GeneID" id="105271519"/>
<dbReference type="CDD" id="cd00117">
    <property type="entry name" value="TFP"/>
    <property type="match status" value="1"/>
</dbReference>
<sequence length="128" mass="13909">MSGWTKVPLVIICSVFLLLVFCIGESEGILSCYKCGQYNDGVGSITPCINSTAQMHLQECPASAKWCIKYVSEVSTVRDCVNSCVEKEVWGTRTYCCQDDGCNRGTSSFYGGTLWMASLGLIAGRLHG</sequence>
<name>A0A0C9QJG6_9HYME</name>
<dbReference type="InterPro" id="IPR045860">
    <property type="entry name" value="Snake_toxin-like_sf"/>
</dbReference>
<dbReference type="RefSeq" id="XP_011311402.1">
    <property type="nucleotide sequence ID" value="XM_011313100.1"/>
</dbReference>
<gene>
    <name evidence="2" type="primary">TX66</name>
    <name evidence="4" type="synonym">LOC105271519</name>
    <name evidence="2" type="ORF">g.47398</name>
</gene>
<evidence type="ECO:0000256" key="1">
    <source>
        <dbReference type="SAM" id="SignalP"/>
    </source>
</evidence>
<protein>
    <submittedName>
        <fullName evidence="2">TX66 protein</fullName>
    </submittedName>
</protein>
<reference evidence="4" key="2">
    <citation type="submission" date="2025-04" db="UniProtKB">
        <authorList>
            <consortium name="RefSeq"/>
        </authorList>
    </citation>
    <scope>IDENTIFICATION</scope>
    <source>
        <strain evidence="4">USDA-PBARC FA_bdor</strain>
        <tissue evidence="4">Whole organism</tissue>
    </source>
</reference>
<dbReference type="KEGG" id="fas:105271519"/>
<reference evidence="2" key="1">
    <citation type="submission" date="2015-01" db="EMBL/GenBank/DDBJ databases">
        <title>Transcriptome Assembly of Fopius arisanus.</title>
        <authorList>
            <person name="Geib S."/>
        </authorList>
    </citation>
    <scope>NUCLEOTIDE SEQUENCE</scope>
</reference>
<evidence type="ECO:0000313" key="2">
    <source>
        <dbReference type="EMBL" id="JAG84725.1"/>
    </source>
</evidence>
<dbReference type="OrthoDB" id="8188927at2759"/>
<accession>A0A9R1TKU6</accession>
<organism evidence="2">
    <name type="scientific">Fopius arisanus</name>
    <dbReference type="NCBI Taxonomy" id="64838"/>
    <lineage>
        <taxon>Eukaryota</taxon>
        <taxon>Metazoa</taxon>
        <taxon>Ecdysozoa</taxon>
        <taxon>Arthropoda</taxon>
        <taxon>Hexapoda</taxon>
        <taxon>Insecta</taxon>
        <taxon>Pterygota</taxon>
        <taxon>Neoptera</taxon>
        <taxon>Endopterygota</taxon>
        <taxon>Hymenoptera</taxon>
        <taxon>Apocrita</taxon>
        <taxon>Ichneumonoidea</taxon>
        <taxon>Braconidae</taxon>
        <taxon>Opiinae</taxon>
        <taxon>Fopius</taxon>
    </lineage>
</organism>
<dbReference type="SUPFAM" id="SSF57302">
    <property type="entry name" value="Snake toxin-like"/>
    <property type="match status" value="1"/>
</dbReference>
<proteinExistence type="predicted"/>
<evidence type="ECO:0000313" key="3">
    <source>
        <dbReference type="Proteomes" id="UP000694866"/>
    </source>
</evidence>
<keyword evidence="3" id="KW-1185">Reference proteome</keyword>
<accession>A0A0C9QJG6</accession>
<dbReference type="AlphaFoldDB" id="A0A0C9QJG6"/>
<dbReference type="EMBL" id="GBYB01014958">
    <property type="protein sequence ID" value="JAG84725.1"/>
    <property type="molecule type" value="Transcribed_RNA"/>
</dbReference>
<feature type="chain" id="PRO_5044541470" evidence="1">
    <location>
        <begin position="29"/>
        <end position="128"/>
    </location>
</feature>
<keyword evidence="1" id="KW-0732">Signal</keyword>